<evidence type="ECO:0000256" key="8">
    <source>
        <dbReference type="ARBA" id="ARBA00023211"/>
    </source>
</evidence>
<reference evidence="11" key="1">
    <citation type="journal article" date="2020" name="Nature">
        <title>Giant virus diversity and host interactions through global metagenomics.</title>
        <authorList>
            <person name="Schulz F."/>
            <person name="Roux S."/>
            <person name="Paez-Espino D."/>
            <person name="Jungbluth S."/>
            <person name="Walsh D.A."/>
            <person name="Denef V.J."/>
            <person name="McMahon K.D."/>
            <person name="Konstantinidis K.T."/>
            <person name="Eloe-Fadrosh E.A."/>
            <person name="Kyrpides N.C."/>
            <person name="Woyke T."/>
        </authorList>
    </citation>
    <scope>NUCLEOTIDE SEQUENCE</scope>
    <source>
        <strain evidence="11">GVMAG-M-3300025572-1</strain>
    </source>
</reference>
<dbReference type="InterPro" id="IPR036457">
    <property type="entry name" value="PPM-type-like_dom_sf"/>
</dbReference>
<feature type="domain" description="PPM-type phosphatase" evidence="10">
    <location>
        <begin position="159"/>
        <end position="432"/>
    </location>
</feature>
<dbReference type="GO" id="GO:0046872">
    <property type="term" value="F:metal ion binding"/>
    <property type="evidence" value="ECO:0007669"/>
    <property type="project" value="UniProtKB-KW"/>
</dbReference>
<evidence type="ECO:0000256" key="6">
    <source>
        <dbReference type="ARBA" id="ARBA00022842"/>
    </source>
</evidence>
<keyword evidence="6" id="KW-0460">Magnesium</keyword>
<evidence type="ECO:0000256" key="3">
    <source>
        <dbReference type="ARBA" id="ARBA00013081"/>
    </source>
</evidence>
<evidence type="ECO:0000256" key="9">
    <source>
        <dbReference type="SAM" id="MobiDB-lite"/>
    </source>
</evidence>
<keyword evidence="4" id="KW-0479">Metal-binding</keyword>
<dbReference type="CDD" id="cd00143">
    <property type="entry name" value="PP2Cc"/>
    <property type="match status" value="1"/>
</dbReference>
<evidence type="ECO:0000256" key="2">
    <source>
        <dbReference type="ARBA" id="ARBA00006702"/>
    </source>
</evidence>
<keyword evidence="5" id="KW-0378">Hydrolase</keyword>
<dbReference type="Gene3D" id="3.60.40.10">
    <property type="entry name" value="PPM-type phosphatase domain"/>
    <property type="match status" value="1"/>
</dbReference>
<dbReference type="PROSITE" id="PS01032">
    <property type="entry name" value="PPM_1"/>
    <property type="match status" value="1"/>
</dbReference>
<dbReference type="Pfam" id="PF00481">
    <property type="entry name" value="PP2C"/>
    <property type="match status" value="1"/>
</dbReference>
<dbReference type="SUPFAM" id="SSF81606">
    <property type="entry name" value="PP2C-like"/>
    <property type="match status" value="1"/>
</dbReference>
<dbReference type="PANTHER" id="PTHR13832:SF803">
    <property type="entry name" value="PROTEIN PHOSPHATASE 1G"/>
    <property type="match status" value="1"/>
</dbReference>
<dbReference type="SMART" id="SM00332">
    <property type="entry name" value="PP2Cc"/>
    <property type="match status" value="1"/>
</dbReference>
<evidence type="ECO:0000256" key="4">
    <source>
        <dbReference type="ARBA" id="ARBA00022723"/>
    </source>
</evidence>
<dbReference type="EMBL" id="MN740283">
    <property type="protein sequence ID" value="QHT97773.1"/>
    <property type="molecule type" value="Genomic_DNA"/>
</dbReference>
<dbReference type="EC" id="3.1.3.16" evidence="3"/>
<dbReference type="PROSITE" id="PS51746">
    <property type="entry name" value="PPM_2"/>
    <property type="match status" value="1"/>
</dbReference>
<dbReference type="InterPro" id="IPR001932">
    <property type="entry name" value="PPM-type_phosphatase-like_dom"/>
</dbReference>
<protein>
    <recommendedName>
        <fullName evidence="3">protein-serine/threonine phosphatase</fullName>
        <ecNumber evidence="3">3.1.3.16</ecNumber>
    </recommendedName>
</protein>
<keyword evidence="7" id="KW-0904">Protein phosphatase</keyword>
<evidence type="ECO:0000313" key="11">
    <source>
        <dbReference type="EMBL" id="QHT97773.1"/>
    </source>
</evidence>
<organism evidence="11">
    <name type="scientific">viral metagenome</name>
    <dbReference type="NCBI Taxonomy" id="1070528"/>
    <lineage>
        <taxon>unclassified sequences</taxon>
        <taxon>metagenomes</taxon>
        <taxon>organismal metagenomes</taxon>
    </lineage>
</organism>
<dbReference type="GO" id="GO:0004722">
    <property type="term" value="F:protein serine/threonine phosphatase activity"/>
    <property type="evidence" value="ECO:0007669"/>
    <property type="project" value="UniProtKB-EC"/>
</dbReference>
<name>A0A6C0J292_9ZZZZ</name>
<dbReference type="Pfam" id="PF08793">
    <property type="entry name" value="2C_adapt"/>
    <property type="match status" value="1"/>
</dbReference>
<comment type="similarity">
    <text evidence="2">Belongs to the PP2C family.</text>
</comment>
<feature type="compositionally biased region" description="Polar residues" evidence="9">
    <location>
        <begin position="41"/>
        <end position="57"/>
    </location>
</feature>
<evidence type="ECO:0000256" key="1">
    <source>
        <dbReference type="ARBA" id="ARBA00001936"/>
    </source>
</evidence>
<dbReference type="InterPro" id="IPR015655">
    <property type="entry name" value="PP2C"/>
</dbReference>
<sequence length="432" mass="47107">MQICAQFHANPSVNPVTGRQISIGGPAYRDLVSRCGPPPSLQATRSVSSPTVTNPSAQPMALPSTVMPLAAPCPPCPNLGQTQQITPSVAQPTLTLPLIAPQRQSSFAQSVRPPIQPTTPSQPLLTVPSIIPQRQDAPAPVPTIQPREPVAEGTSPLVISQEVQDRCVTYEIGRADEDRHFAARFGPVRFYGVFDGHGGPKTRFAPSNSVTANFLRDNFPQKFYSKLSRLNLNDQNQVRQAINETFFELDRELYERGDAGETGATAGVALITPTRLYLINLGDSRSVVFDNQGRVILETQDNKPNDPQERARIESLGGSVNFYMGTYRVNNSLAVSRAFGDYGLKRSNKSAGYDPQGWVSVVPDIYMMDLPPNPRALYLVMASDGLWDGFSSEEVARFLTERSMTGSNLCSELVSVARTRTTDDVTAILVDV</sequence>
<evidence type="ECO:0000256" key="5">
    <source>
        <dbReference type="ARBA" id="ARBA00022801"/>
    </source>
</evidence>
<feature type="region of interest" description="Disordered" evidence="9">
    <location>
        <begin position="35"/>
        <end position="59"/>
    </location>
</feature>
<accession>A0A6C0J292</accession>
<dbReference type="InterPro" id="IPR000222">
    <property type="entry name" value="PP2C_BS"/>
</dbReference>
<comment type="cofactor">
    <cofactor evidence="1">
        <name>Mn(2+)</name>
        <dbReference type="ChEBI" id="CHEBI:29035"/>
    </cofactor>
</comment>
<dbReference type="InterPro" id="IPR014901">
    <property type="entry name" value="2-cysteine_adaptor"/>
</dbReference>
<proteinExistence type="inferred from homology"/>
<dbReference type="AlphaFoldDB" id="A0A6C0J292"/>
<dbReference type="PANTHER" id="PTHR13832">
    <property type="entry name" value="PROTEIN PHOSPHATASE 2C"/>
    <property type="match status" value="1"/>
</dbReference>
<evidence type="ECO:0000256" key="7">
    <source>
        <dbReference type="ARBA" id="ARBA00022912"/>
    </source>
</evidence>
<keyword evidence="8" id="KW-0464">Manganese</keyword>
<evidence type="ECO:0000259" key="10">
    <source>
        <dbReference type="PROSITE" id="PS51746"/>
    </source>
</evidence>